<gene>
    <name evidence="1" type="ORF">METZ01_LOCUS128684</name>
</gene>
<proteinExistence type="predicted"/>
<evidence type="ECO:0000313" key="1">
    <source>
        <dbReference type="EMBL" id="SVA75830.1"/>
    </source>
</evidence>
<protein>
    <submittedName>
        <fullName evidence="1">Uncharacterized protein</fullName>
    </submittedName>
</protein>
<dbReference type="AlphaFoldDB" id="A0A381YFZ1"/>
<sequence length="158" mass="19120">MNTLSLTKFLQREEDMPKELCQIIAKYANVVSYKTDQILCHYLGSKWFLKYSFISERNSIILYTPRNIYFRALEIGQFFFIESDGGITMREFHDLETYSNFNILNDFRMCNFPLCQITHDNNNKERCLGIVSEYDDFSFNYLERQENLQIRWNKFYKN</sequence>
<dbReference type="EMBL" id="UINC01018124">
    <property type="protein sequence ID" value="SVA75830.1"/>
    <property type="molecule type" value="Genomic_DNA"/>
</dbReference>
<organism evidence="1">
    <name type="scientific">marine metagenome</name>
    <dbReference type="NCBI Taxonomy" id="408172"/>
    <lineage>
        <taxon>unclassified sequences</taxon>
        <taxon>metagenomes</taxon>
        <taxon>ecological metagenomes</taxon>
    </lineage>
</organism>
<accession>A0A381YFZ1</accession>
<name>A0A381YFZ1_9ZZZZ</name>
<reference evidence="1" key="1">
    <citation type="submission" date="2018-05" db="EMBL/GenBank/DDBJ databases">
        <authorList>
            <person name="Lanie J.A."/>
            <person name="Ng W.-L."/>
            <person name="Kazmierczak K.M."/>
            <person name="Andrzejewski T.M."/>
            <person name="Davidsen T.M."/>
            <person name="Wayne K.J."/>
            <person name="Tettelin H."/>
            <person name="Glass J.I."/>
            <person name="Rusch D."/>
            <person name="Podicherti R."/>
            <person name="Tsui H.-C.T."/>
            <person name="Winkler M.E."/>
        </authorList>
    </citation>
    <scope>NUCLEOTIDE SEQUENCE</scope>
</reference>